<evidence type="ECO:0000313" key="1">
    <source>
        <dbReference type="EMBL" id="KAA4738963.1"/>
    </source>
</evidence>
<evidence type="ECO:0000313" key="2">
    <source>
        <dbReference type="Proteomes" id="UP000479773"/>
    </source>
</evidence>
<accession>A0A642FBR5</accession>
<dbReference type="GeneID" id="99671267"/>
<evidence type="ECO:0008006" key="3">
    <source>
        <dbReference type="Google" id="ProtNLM"/>
    </source>
</evidence>
<dbReference type="RefSeq" id="WP_147398397.1">
    <property type="nucleotide sequence ID" value="NZ_CAEUHN010000004.1"/>
</dbReference>
<name>A0A642FBR5_BACFG</name>
<sequence length="78" mass="9024">MDDLIEHKCDCSKLPAGTVILKVMKRQNLPIWVDKGTVQLNKLIPALKGIALELGSNVHVDETWCRYRTCFEYKKIYM</sequence>
<organism evidence="1 2">
    <name type="scientific">Bacteroides fragilis</name>
    <dbReference type="NCBI Taxonomy" id="817"/>
    <lineage>
        <taxon>Bacteria</taxon>
        <taxon>Pseudomonadati</taxon>
        <taxon>Bacteroidota</taxon>
        <taxon>Bacteroidia</taxon>
        <taxon>Bacteroidales</taxon>
        <taxon>Bacteroidaceae</taxon>
        <taxon>Bacteroides</taxon>
    </lineage>
</organism>
<reference evidence="1 2" key="1">
    <citation type="journal article" date="2019" name="Nat. Med.">
        <title>A library of human gut bacterial isolates paired with longitudinal multiomics data enables mechanistic microbiome research.</title>
        <authorList>
            <person name="Poyet M."/>
            <person name="Groussin M."/>
            <person name="Gibbons S.M."/>
            <person name="Avila-Pacheco J."/>
            <person name="Jiang X."/>
            <person name="Kearney S.M."/>
            <person name="Perrotta A.R."/>
            <person name="Berdy B."/>
            <person name="Zhao S."/>
            <person name="Lieberman T.D."/>
            <person name="Swanson P.K."/>
            <person name="Smith M."/>
            <person name="Roesemann S."/>
            <person name="Alexander J.E."/>
            <person name="Rich S.A."/>
            <person name="Livny J."/>
            <person name="Vlamakis H."/>
            <person name="Clish C."/>
            <person name="Bullock K."/>
            <person name="Deik A."/>
            <person name="Scott J."/>
            <person name="Pierce K.A."/>
            <person name="Xavier R.J."/>
            <person name="Alm E.J."/>
        </authorList>
    </citation>
    <scope>NUCLEOTIDE SEQUENCE [LARGE SCALE GENOMIC DNA]</scope>
    <source>
        <strain evidence="1 2">BIOML-A106</strain>
    </source>
</reference>
<dbReference type="AlphaFoldDB" id="A0A642FBR5"/>
<proteinExistence type="predicted"/>
<protein>
    <recommendedName>
        <fullName evidence="3">Transposase</fullName>
    </recommendedName>
</protein>
<comment type="caution">
    <text evidence="1">The sequence shown here is derived from an EMBL/GenBank/DDBJ whole genome shotgun (WGS) entry which is preliminary data.</text>
</comment>
<dbReference type="Proteomes" id="UP000479773">
    <property type="component" value="Unassembled WGS sequence"/>
</dbReference>
<dbReference type="EMBL" id="VWEQ01000233">
    <property type="protein sequence ID" value="KAA4738963.1"/>
    <property type="molecule type" value="Genomic_DNA"/>
</dbReference>
<gene>
    <name evidence="1" type="ORF">F3B44_26470</name>
</gene>